<protein>
    <submittedName>
        <fullName evidence="2">CotH kinase family protein</fullName>
    </submittedName>
</protein>
<gene>
    <name evidence="2" type="ORF">RT717_24035</name>
</gene>
<reference evidence="2 3" key="1">
    <citation type="journal article" date="2023" name="Microbiol. Resour. Announc.">
        <title>Complete Genome Sequence of Imperialibacter roseus strain P4T.</title>
        <authorList>
            <person name="Tizabi D.R."/>
            <person name="Bachvaroff T."/>
            <person name="Hill R.T."/>
        </authorList>
    </citation>
    <scope>NUCLEOTIDE SEQUENCE [LARGE SCALE GENOMIC DNA]</scope>
    <source>
        <strain evidence="2 3">P4T</strain>
    </source>
</reference>
<dbReference type="Proteomes" id="UP001302349">
    <property type="component" value="Chromosome"/>
</dbReference>
<dbReference type="Pfam" id="PF08757">
    <property type="entry name" value="CotH"/>
    <property type="match status" value="1"/>
</dbReference>
<feature type="signal peptide" evidence="1">
    <location>
        <begin position="1"/>
        <end position="22"/>
    </location>
</feature>
<sequence>MKTTLLRALLAGAIFCTLSAQSQSVDFESSNLPIIIIDTEGRTIVNEPKVKARMGIINNPEGITNNISGPFTDYDGFIGIEFRGSSSQALFPKKSFGIETWDDQGQDLDTAILGFPAEEDWVLHGPYSDKTLMRNKLTFDLFSFTERYSSRTKYVEVVLNGQYHGIYLFMEKVKRDKNRVDIANLKPEDNEGEELTGGYILKLDKFDGSGGGGFASEYRPNNYKNSDQVAFFQYDEPADDEITSAQKAYIQSFMKSFESALKSSSFRDPVSGYRKYIELSSFVDFFLINELSRNVDGYRLSTFMYKDKDDKGGLLTLGPIWDFNLAFGNADYCQGGNTQGWAYKFNDICPNDFWLVPFWWDKLMTDPVFRQQVKLRWMTLRSGAWSDEAISTMIDEYTDVLSEAKNRNFQRWPVIGQYTWPNNFVGATYMAEVDYLRNWITQRTTWLDQQIENFEGPMDVTGLSNREVDLVTFPNPFVDLIYFQNEAPAGVESIKIFSFSGQQVRTINNRGKLGSKLTWDGRNSNGEELPPAVYLYQAFSGDGKVTVGKIIKSAR</sequence>
<dbReference type="Gene3D" id="2.60.40.4070">
    <property type="match status" value="1"/>
</dbReference>
<keyword evidence="3" id="KW-1185">Reference proteome</keyword>
<evidence type="ECO:0000313" key="3">
    <source>
        <dbReference type="Proteomes" id="UP001302349"/>
    </source>
</evidence>
<dbReference type="NCBIfam" id="TIGR04183">
    <property type="entry name" value="Por_Secre_tail"/>
    <property type="match status" value="1"/>
</dbReference>
<keyword evidence="1" id="KW-0732">Signal</keyword>
<name>A0ABZ0IN52_9BACT</name>
<dbReference type="InterPro" id="IPR014867">
    <property type="entry name" value="Spore_coat_CotH_CotH2/3/7"/>
</dbReference>
<keyword evidence="2" id="KW-0418">Kinase</keyword>
<organism evidence="2 3">
    <name type="scientific">Imperialibacter roseus</name>
    <dbReference type="NCBI Taxonomy" id="1324217"/>
    <lineage>
        <taxon>Bacteria</taxon>
        <taxon>Pseudomonadati</taxon>
        <taxon>Bacteroidota</taxon>
        <taxon>Cytophagia</taxon>
        <taxon>Cytophagales</taxon>
        <taxon>Flammeovirgaceae</taxon>
        <taxon>Imperialibacter</taxon>
    </lineage>
</organism>
<proteinExistence type="predicted"/>
<evidence type="ECO:0000313" key="2">
    <source>
        <dbReference type="EMBL" id="WOK06151.1"/>
    </source>
</evidence>
<dbReference type="GO" id="GO:0016301">
    <property type="term" value="F:kinase activity"/>
    <property type="evidence" value="ECO:0007669"/>
    <property type="project" value="UniProtKB-KW"/>
</dbReference>
<evidence type="ECO:0000256" key="1">
    <source>
        <dbReference type="SAM" id="SignalP"/>
    </source>
</evidence>
<feature type="chain" id="PRO_5047235342" evidence="1">
    <location>
        <begin position="23"/>
        <end position="555"/>
    </location>
</feature>
<keyword evidence="2" id="KW-0808">Transferase</keyword>
<accession>A0ABZ0IN52</accession>
<dbReference type="RefSeq" id="WP_317488885.1">
    <property type="nucleotide sequence ID" value="NZ_CP136051.1"/>
</dbReference>
<dbReference type="PANTHER" id="PTHR40050">
    <property type="entry name" value="INNER SPORE COAT PROTEIN H"/>
    <property type="match status" value="1"/>
</dbReference>
<dbReference type="InterPro" id="IPR026444">
    <property type="entry name" value="Secre_tail"/>
</dbReference>
<dbReference type="EMBL" id="CP136051">
    <property type="protein sequence ID" value="WOK06151.1"/>
    <property type="molecule type" value="Genomic_DNA"/>
</dbReference>
<dbReference type="PANTHER" id="PTHR40050:SF1">
    <property type="entry name" value="INNER SPORE COAT PROTEIN H"/>
    <property type="match status" value="1"/>
</dbReference>